<evidence type="ECO:0000313" key="8">
    <source>
        <dbReference type="EMBL" id="GJD46742.1"/>
    </source>
</evidence>
<evidence type="ECO:0000256" key="2">
    <source>
        <dbReference type="ARBA" id="ARBA00022475"/>
    </source>
</evidence>
<dbReference type="InterPro" id="IPR020846">
    <property type="entry name" value="MFS_dom"/>
</dbReference>
<keyword evidence="9" id="KW-1185">Reference proteome</keyword>
<protein>
    <submittedName>
        <fullName evidence="8">Sialic acid transporter NanT</fullName>
    </submittedName>
</protein>
<comment type="caution">
    <text evidence="8">The sequence shown here is derived from an EMBL/GenBank/DDBJ whole genome shotgun (WGS) entry which is preliminary data.</text>
</comment>
<dbReference type="PROSITE" id="PS50850">
    <property type="entry name" value="MFS"/>
    <property type="match status" value="1"/>
</dbReference>
<evidence type="ECO:0000256" key="6">
    <source>
        <dbReference type="SAM" id="Phobius"/>
    </source>
</evidence>
<dbReference type="PANTHER" id="PTHR43124:SF3">
    <property type="entry name" value="CHLORAMPHENICOL EFFLUX PUMP RV0191"/>
    <property type="match status" value="1"/>
</dbReference>
<keyword evidence="4 6" id="KW-1133">Transmembrane helix</keyword>
<feature type="transmembrane region" description="Helical" evidence="6">
    <location>
        <begin position="38"/>
        <end position="59"/>
    </location>
</feature>
<reference evidence="8 9" key="1">
    <citation type="journal article" date="2021" name="Front. Microbiol.">
        <title>Comprehensive Comparative Genomics and Phenotyping of Methylobacterium Species.</title>
        <authorList>
            <person name="Alessa O."/>
            <person name="Ogura Y."/>
            <person name="Fujitani Y."/>
            <person name="Takami H."/>
            <person name="Hayashi T."/>
            <person name="Sahin N."/>
            <person name="Tani A."/>
        </authorList>
    </citation>
    <scope>NUCLEOTIDE SEQUENCE [LARGE SCALE GENOMIC DNA]</scope>
    <source>
        <strain evidence="8 9">DSM 23679</strain>
    </source>
</reference>
<feature type="transmembrane region" description="Helical" evidence="6">
    <location>
        <begin position="256"/>
        <end position="277"/>
    </location>
</feature>
<dbReference type="PANTHER" id="PTHR43124">
    <property type="entry name" value="PURINE EFFLUX PUMP PBUE"/>
    <property type="match status" value="1"/>
</dbReference>
<accession>A0ABQ4QNG8</accession>
<feature type="transmembrane region" description="Helical" evidence="6">
    <location>
        <begin position="223"/>
        <end position="244"/>
    </location>
</feature>
<evidence type="ECO:0000313" key="9">
    <source>
        <dbReference type="Proteomes" id="UP001055117"/>
    </source>
</evidence>
<dbReference type="Proteomes" id="UP001055117">
    <property type="component" value="Unassembled WGS sequence"/>
</dbReference>
<name>A0ABQ4QNG8_9HYPH</name>
<dbReference type="Gene3D" id="1.20.1250.20">
    <property type="entry name" value="MFS general substrate transporter like domains"/>
    <property type="match status" value="2"/>
</dbReference>
<gene>
    <name evidence="8" type="primary">nanT_3</name>
    <name evidence="8" type="ORF">AFCDBAGC_4626</name>
</gene>
<feature type="domain" description="Major facilitator superfamily (MFS) profile" evidence="7">
    <location>
        <begin position="1"/>
        <end position="409"/>
    </location>
</feature>
<dbReference type="InterPro" id="IPR011701">
    <property type="entry name" value="MFS"/>
</dbReference>
<proteinExistence type="predicted"/>
<evidence type="ECO:0000256" key="3">
    <source>
        <dbReference type="ARBA" id="ARBA00022692"/>
    </source>
</evidence>
<dbReference type="EMBL" id="BPQG01000088">
    <property type="protein sequence ID" value="GJD46742.1"/>
    <property type="molecule type" value="Genomic_DNA"/>
</dbReference>
<keyword evidence="2" id="KW-1003">Cell membrane</keyword>
<comment type="subcellular location">
    <subcellularLocation>
        <location evidence="1">Cell membrane</location>
        <topology evidence="1">Multi-pass membrane protein</topology>
    </subcellularLocation>
</comment>
<dbReference type="SUPFAM" id="SSF103473">
    <property type="entry name" value="MFS general substrate transporter"/>
    <property type="match status" value="1"/>
</dbReference>
<dbReference type="InterPro" id="IPR036259">
    <property type="entry name" value="MFS_trans_sf"/>
</dbReference>
<dbReference type="InterPro" id="IPR050189">
    <property type="entry name" value="MFS_Efflux_Transporters"/>
</dbReference>
<feature type="transmembrane region" description="Helical" evidence="6">
    <location>
        <begin position="96"/>
        <end position="115"/>
    </location>
</feature>
<evidence type="ECO:0000256" key="5">
    <source>
        <dbReference type="ARBA" id="ARBA00023136"/>
    </source>
</evidence>
<feature type="transmembrane region" description="Helical" evidence="6">
    <location>
        <begin position="318"/>
        <end position="340"/>
    </location>
</feature>
<feature type="transmembrane region" description="Helical" evidence="6">
    <location>
        <begin position="385"/>
        <end position="405"/>
    </location>
</feature>
<feature type="transmembrane region" description="Helical" evidence="6">
    <location>
        <begin position="171"/>
        <end position="190"/>
    </location>
</feature>
<evidence type="ECO:0000256" key="1">
    <source>
        <dbReference type="ARBA" id="ARBA00004651"/>
    </source>
</evidence>
<feature type="transmembrane region" description="Helical" evidence="6">
    <location>
        <begin position="127"/>
        <end position="151"/>
    </location>
</feature>
<sequence>MLLLAATQFFAFSDRFLITVLATPLKHDLALSDAEVGLLQGSAFALLHAAGLPWVGALADRGHRRTLLLGCLVVWTLATLACGLSGSFAALFVSRMLLGLGQSGVVPAALSLLALRVGRARLGRGVSLLTTGGTLGRSLALLVGGATLGWLTGQGGLTLPGFGALAPWQALFVLAALPNLVLLAFTWGIAEPPPPSVPVPLPPWSRAFAWIVRHGRAYLPHTVASTAAILMGQTLTAWAPTFYVRAFKVTPAESGLILGLVVLVAAPVGHIVSGIVLDRAKRKRPRAAPRMLGLGLLLSLPATLVMVFAPGLGLSLGGFAALVAALGFCSPPSLAGIQFLTPVALRGRISGLFIAFVTLVALGAGPALLGLLNDRVFGADGIGRAFAALFATVGGLGLVSAAMAARRGQGVSLFKPRGGRRV</sequence>
<keyword evidence="5 6" id="KW-0472">Membrane</keyword>
<feature type="transmembrane region" description="Helical" evidence="6">
    <location>
        <begin position="289"/>
        <end position="312"/>
    </location>
</feature>
<feature type="transmembrane region" description="Helical" evidence="6">
    <location>
        <begin position="352"/>
        <end position="373"/>
    </location>
</feature>
<evidence type="ECO:0000259" key="7">
    <source>
        <dbReference type="PROSITE" id="PS50850"/>
    </source>
</evidence>
<dbReference type="Pfam" id="PF07690">
    <property type="entry name" value="MFS_1"/>
    <property type="match status" value="1"/>
</dbReference>
<keyword evidence="3 6" id="KW-0812">Transmembrane</keyword>
<feature type="transmembrane region" description="Helical" evidence="6">
    <location>
        <begin position="66"/>
        <end position="90"/>
    </location>
</feature>
<organism evidence="8 9">
    <name type="scientific">Methylobacterium cerastii</name>
    <dbReference type="NCBI Taxonomy" id="932741"/>
    <lineage>
        <taxon>Bacteria</taxon>
        <taxon>Pseudomonadati</taxon>
        <taxon>Pseudomonadota</taxon>
        <taxon>Alphaproteobacteria</taxon>
        <taxon>Hyphomicrobiales</taxon>
        <taxon>Methylobacteriaceae</taxon>
        <taxon>Methylobacterium</taxon>
    </lineage>
</organism>
<dbReference type="RefSeq" id="WP_238273058.1">
    <property type="nucleotide sequence ID" value="NZ_BPQG01000088.1"/>
</dbReference>
<evidence type="ECO:0000256" key="4">
    <source>
        <dbReference type="ARBA" id="ARBA00022989"/>
    </source>
</evidence>